<accession>R0EZL8</accession>
<dbReference type="AlphaFoldDB" id="R0EZL8"/>
<reference evidence="3" key="1">
    <citation type="journal article" date="2013" name="Nat. Genet.">
        <title>The Capsella rubella genome and the genomic consequences of rapid mating system evolution.</title>
        <authorList>
            <person name="Slotte T."/>
            <person name="Hazzouri K.M."/>
            <person name="Agren J.A."/>
            <person name="Koenig D."/>
            <person name="Maumus F."/>
            <person name="Guo Y.L."/>
            <person name="Steige K."/>
            <person name="Platts A.E."/>
            <person name="Escobar J.S."/>
            <person name="Newman L.K."/>
            <person name="Wang W."/>
            <person name="Mandakova T."/>
            <person name="Vello E."/>
            <person name="Smith L.M."/>
            <person name="Henz S.R."/>
            <person name="Steffen J."/>
            <person name="Takuno S."/>
            <person name="Brandvain Y."/>
            <person name="Coop G."/>
            <person name="Andolfatto P."/>
            <person name="Hu T.T."/>
            <person name="Blanchette M."/>
            <person name="Clark R.M."/>
            <person name="Quesneville H."/>
            <person name="Nordborg M."/>
            <person name="Gaut B.S."/>
            <person name="Lysak M.A."/>
            <person name="Jenkins J."/>
            <person name="Grimwood J."/>
            <person name="Chapman J."/>
            <person name="Prochnik S."/>
            <person name="Shu S."/>
            <person name="Rokhsar D."/>
            <person name="Schmutz J."/>
            <person name="Weigel D."/>
            <person name="Wright S.I."/>
        </authorList>
    </citation>
    <scope>NUCLEOTIDE SEQUENCE [LARGE SCALE GENOMIC DNA]</scope>
    <source>
        <strain evidence="3">cv. Monte Gargano</strain>
    </source>
</reference>
<evidence type="ECO:0008006" key="4">
    <source>
        <dbReference type="Google" id="ProtNLM"/>
    </source>
</evidence>
<sequence length="311" mass="34467">MDVSDESIKQEAMRVVWMFSGVTFVDIKEKGILKVKGIFDKIEMGSKLQEIDKSVDIINQMGKPGQSRIPGLSTVYSYLTTPKIQEILVFKFKVLNFHIIPDVMEVIWEFSGTHYHKSIYGYVKPNKSMIVIYLCVTSVEVKGDDQVEVNGGDFNKIAMAAKLKGIDENVSVSIKAGPDVPAPNFGTSHGQSTISKISNALSSIRLPSLASLRVPPPPPPPPSEPMYARGRGRSFDHDHIKPYQRPILDRVRDFVYNPNANKPLHHAVNIGREPRRPQKEKCVLEIPKPQSATAGTSNSSTTIKGTNTEPS</sequence>
<dbReference type="EMBL" id="KB870812">
    <property type="protein sequence ID" value="EOA14416.1"/>
    <property type="molecule type" value="Genomic_DNA"/>
</dbReference>
<protein>
    <recommendedName>
        <fullName evidence="4">HMA domain-containing protein</fullName>
    </recommendedName>
</protein>
<feature type="compositionally biased region" description="Basic and acidic residues" evidence="1">
    <location>
        <begin position="272"/>
        <end position="283"/>
    </location>
</feature>
<evidence type="ECO:0000256" key="1">
    <source>
        <dbReference type="SAM" id="MobiDB-lite"/>
    </source>
</evidence>
<keyword evidence="3" id="KW-1185">Reference proteome</keyword>
<evidence type="ECO:0000313" key="3">
    <source>
        <dbReference type="Proteomes" id="UP000029121"/>
    </source>
</evidence>
<proteinExistence type="predicted"/>
<gene>
    <name evidence="2" type="ORF">CARUB_v10027617mg</name>
</gene>
<feature type="compositionally biased region" description="Low complexity" evidence="1">
    <location>
        <begin position="291"/>
        <end position="302"/>
    </location>
</feature>
<feature type="region of interest" description="Disordered" evidence="1">
    <location>
        <begin position="268"/>
        <end position="311"/>
    </location>
</feature>
<feature type="region of interest" description="Disordered" evidence="1">
    <location>
        <begin position="210"/>
        <end position="239"/>
    </location>
</feature>
<feature type="compositionally biased region" description="Pro residues" evidence="1">
    <location>
        <begin position="214"/>
        <end position="224"/>
    </location>
</feature>
<name>R0EZL8_9BRAS</name>
<dbReference type="Proteomes" id="UP000029121">
    <property type="component" value="Unassembled WGS sequence"/>
</dbReference>
<organism evidence="2 3">
    <name type="scientific">Capsella rubella</name>
    <dbReference type="NCBI Taxonomy" id="81985"/>
    <lineage>
        <taxon>Eukaryota</taxon>
        <taxon>Viridiplantae</taxon>
        <taxon>Streptophyta</taxon>
        <taxon>Embryophyta</taxon>
        <taxon>Tracheophyta</taxon>
        <taxon>Spermatophyta</taxon>
        <taxon>Magnoliopsida</taxon>
        <taxon>eudicotyledons</taxon>
        <taxon>Gunneridae</taxon>
        <taxon>Pentapetalae</taxon>
        <taxon>rosids</taxon>
        <taxon>malvids</taxon>
        <taxon>Brassicales</taxon>
        <taxon>Brassicaceae</taxon>
        <taxon>Camelineae</taxon>
        <taxon>Capsella</taxon>
    </lineage>
</organism>
<evidence type="ECO:0000313" key="2">
    <source>
        <dbReference type="EMBL" id="EOA14416.1"/>
    </source>
</evidence>